<organism evidence="9 10">
    <name type="scientific">Candidatus Wildermuthbacteria bacterium GWA2_46_15</name>
    <dbReference type="NCBI Taxonomy" id="1802443"/>
    <lineage>
        <taxon>Bacteria</taxon>
        <taxon>Candidatus Wildermuthiibacteriota</taxon>
    </lineage>
</organism>
<evidence type="ECO:0000256" key="3">
    <source>
        <dbReference type="ARBA" id="ARBA00022737"/>
    </source>
</evidence>
<comment type="similarity">
    <text evidence="7">Belongs to the MraZ family.</text>
</comment>
<evidence type="ECO:0000256" key="4">
    <source>
        <dbReference type="ARBA" id="ARBA00023015"/>
    </source>
</evidence>
<accession>A0A1G2QMP8</accession>
<dbReference type="InterPro" id="IPR035642">
    <property type="entry name" value="MraZ_N"/>
</dbReference>
<comment type="subcellular location">
    <subcellularLocation>
        <location evidence="7">Cytoplasm</location>
        <location evidence="7">Nucleoid</location>
    </subcellularLocation>
</comment>
<dbReference type="CDD" id="cd16320">
    <property type="entry name" value="MraZ_N"/>
    <property type="match status" value="1"/>
</dbReference>
<dbReference type="InterPro" id="IPR038619">
    <property type="entry name" value="MraZ_sf"/>
</dbReference>
<evidence type="ECO:0000256" key="6">
    <source>
        <dbReference type="ARBA" id="ARBA00023163"/>
    </source>
</evidence>
<keyword evidence="2 7" id="KW-0963">Cytoplasm</keyword>
<comment type="caution">
    <text evidence="9">The sequence shown here is derived from an EMBL/GenBank/DDBJ whole genome shotgun (WGS) entry which is preliminary data.</text>
</comment>
<evidence type="ECO:0000313" key="10">
    <source>
        <dbReference type="Proteomes" id="UP000179245"/>
    </source>
</evidence>
<dbReference type="GO" id="GO:0005737">
    <property type="term" value="C:cytoplasm"/>
    <property type="evidence" value="ECO:0007669"/>
    <property type="project" value="UniProtKB-UniRule"/>
</dbReference>
<dbReference type="Gene3D" id="3.40.1550.20">
    <property type="entry name" value="Transcriptional regulator MraZ domain"/>
    <property type="match status" value="1"/>
</dbReference>
<dbReference type="InterPro" id="IPR003444">
    <property type="entry name" value="MraZ"/>
</dbReference>
<dbReference type="PANTHER" id="PTHR34701">
    <property type="entry name" value="TRANSCRIPTIONAL REGULATOR MRAZ"/>
    <property type="match status" value="1"/>
</dbReference>
<dbReference type="InterPro" id="IPR007159">
    <property type="entry name" value="SpoVT-AbrB_dom"/>
</dbReference>
<keyword evidence="4 7" id="KW-0805">Transcription regulation</keyword>
<dbReference type="GO" id="GO:0000976">
    <property type="term" value="F:transcription cis-regulatory region binding"/>
    <property type="evidence" value="ECO:0007669"/>
    <property type="project" value="TreeGrafter"/>
</dbReference>
<keyword evidence="5 7" id="KW-0238">DNA-binding</keyword>
<evidence type="ECO:0000259" key="8">
    <source>
        <dbReference type="PROSITE" id="PS51740"/>
    </source>
</evidence>
<evidence type="ECO:0000256" key="5">
    <source>
        <dbReference type="ARBA" id="ARBA00023125"/>
    </source>
</evidence>
<name>A0A1G2QMP8_9BACT</name>
<evidence type="ECO:0000256" key="2">
    <source>
        <dbReference type="ARBA" id="ARBA00022490"/>
    </source>
</evidence>
<comment type="subunit">
    <text evidence="7">Forms oligomers.</text>
</comment>
<dbReference type="CDD" id="cd16321">
    <property type="entry name" value="MraZ_C"/>
    <property type="match status" value="1"/>
</dbReference>
<dbReference type="PANTHER" id="PTHR34701:SF1">
    <property type="entry name" value="TRANSCRIPTIONAL REGULATOR MRAZ"/>
    <property type="match status" value="1"/>
</dbReference>
<dbReference type="NCBIfam" id="TIGR00242">
    <property type="entry name" value="division/cell wall cluster transcriptional repressor MraZ"/>
    <property type="match status" value="1"/>
</dbReference>
<keyword evidence="9" id="KW-0131">Cell cycle</keyword>
<gene>
    <name evidence="7" type="primary">mraZ</name>
    <name evidence="9" type="ORF">A2117_01810</name>
</gene>
<protein>
    <recommendedName>
        <fullName evidence="1 7">Transcriptional regulator MraZ</fullName>
    </recommendedName>
</protein>
<keyword evidence="3" id="KW-0677">Repeat</keyword>
<dbReference type="GO" id="GO:2000143">
    <property type="term" value="P:negative regulation of DNA-templated transcription initiation"/>
    <property type="evidence" value="ECO:0007669"/>
    <property type="project" value="TreeGrafter"/>
</dbReference>
<dbReference type="STRING" id="1802443.A2117_01810"/>
<dbReference type="Pfam" id="PF02381">
    <property type="entry name" value="MraZ"/>
    <property type="match status" value="2"/>
</dbReference>
<keyword evidence="9" id="KW-0132">Cell division</keyword>
<evidence type="ECO:0000256" key="1">
    <source>
        <dbReference type="ARBA" id="ARBA00013860"/>
    </source>
</evidence>
<proteinExistence type="inferred from homology"/>
<feature type="domain" description="SpoVT-AbrB" evidence="8">
    <location>
        <begin position="76"/>
        <end position="119"/>
    </location>
</feature>
<dbReference type="InterPro" id="IPR037914">
    <property type="entry name" value="SpoVT-AbrB_sf"/>
</dbReference>
<evidence type="ECO:0000256" key="7">
    <source>
        <dbReference type="HAMAP-Rule" id="MF_01008"/>
    </source>
</evidence>
<keyword evidence="6 7" id="KW-0804">Transcription</keyword>
<dbReference type="EMBL" id="MHTO01000027">
    <property type="protein sequence ID" value="OHA61880.1"/>
    <property type="molecule type" value="Genomic_DNA"/>
</dbReference>
<dbReference type="GO" id="GO:0051301">
    <property type="term" value="P:cell division"/>
    <property type="evidence" value="ECO:0007669"/>
    <property type="project" value="UniProtKB-KW"/>
</dbReference>
<sequence length="143" mass="16102">MFIGEYTYSIDEKKRLAIPVKMREPLGKKAVITRGLDNCLSVYPVKAWEALVEKISKLPLSGSDARGFTRLMLTGAMEVTLDNLGRILVPDFLKEYAGLNKKVVIAGVNDRLEIWDEAKWKEYKNKTEEAGGDIAERLKELGI</sequence>
<feature type="domain" description="SpoVT-AbrB" evidence="8">
    <location>
        <begin position="5"/>
        <end position="47"/>
    </location>
</feature>
<dbReference type="PROSITE" id="PS51740">
    <property type="entry name" value="SPOVT_ABRB"/>
    <property type="match status" value="2"/>
</dbReference>
<evidence type="ECO:0000313" key="9">
    <source>
        <dbReference type="EMBL" id="OHA61880.1"/>
    </source>
</evidence>
<dbReference type="InterPro" id="IPR020603">
    <property type="entry name" value="MraZ_dom"/>
</dbReference>
<dbReference type="SUPFAM" id="SSF89447">
    <property type="entry name" value="AbrB/MazE/MraZ-like"/>
    <property type="match status" value="1"/>
</dbReference>
<dbReference type="HAMAP" id="MF_01008">
    <property type="entry name" value="MraZ"/>
    <property type="match status" value="1"/>
</dbReference>
<dbReference type="GO" id="GO:0003700">
    <property type="term" value="F:DNA-binding transcription factor activity"/>
    <property type="evidence" value="ECO:0007669"/>
    <property type="project" value="UniProtKB-UniRule"/>
</dbReference>
<dbReference type="GO" id="GO:0009295">
    <property type="term" value="C:nucleoid"/>
    <property type="evidence" value="ECO:0007669"/>
    <property type="project" value="UniProtKB-SubCell"/>
</dbReference>
<reference evidence="9 10" key="1">
    <citation type="journal article" date="2016" name="Nat. Commun.">
        <title>Thousands of microbial genomes shed light on interconnected biogeochemical processes in an aquifer system.</title>
        <authorList>
            <person name="Anantharaman K."/>
            <person name="Brown C.T."/>
            <person name="Hug L.A."/>
            <person name="Sharon I."/>
            <person name="Castelle C.J."/>
            <person name="Probst A.J."/>
            <person name="Thomas B.C."/>
            <person name="Singh A."/>
            <person name="Wilkins M.J."/>
            <person name="Karaoz U."/>
            <person name="Brodie E.L."/>
            <person name="Williams K.H."/>
            <person name="Hubbard S.S."/>
            <person name="Banfield J.F."/>
        </authorList>
    </citation>
    <scope>NUCLEOTIDE SEQUENCE [LARGE SCALE GENOMIC DNA]</scope>
</reference>
<dbReference type="Proteomes" id="UP000179245">
    <property type="component" value="Unassembled WGS sequence"/>
</dbReference>
<dbReference type="AlphaFoldDB" id="A0A1G2QMP8"/>
<dbReference type="InterPro" id="IPR035644">
    <property type="entry name" value="MraZ_C"/>
</dbReference>